<evidence type="ECO:0000313" key="2">
    <source>
        <dbReference type="EMBL" id="MBB4194951.1"/>
    </source>
</evidence>
<evidence type="ECO:0000256" key="1">
    <source>
        <dbReference type="SAM" id="Phobius"/>
    </source>
</evidence>
<feature type="transmembrane region" description="Helical" evidence="1">
    <location>
        <begin position="12"/>
        <end position="33"/>
    </location>
</feature>
<proteinExistence type="predicted"/>
<dbReference type="Pfam" id="PF25612">
    <property type="entry name" value="DUF7940"/>
    <property type="match status" value="1"/>
</dbReference>
<keyword evidence="3" id="KW-1185">Reference proteome</keyword>
<evidence type="ECO:0000313" key="3">
    <source>
        <dbReference type="Proteomes" id="UP000524492"/>
    </source>
</evidence>
<organism evidence="2 3">
    <name type="scientific">Rhizobium aethiopicum</name>
    <dbReference type="NCBI Taxonomy" id="1138170"/>
    <lineage>
        <taxon>Bacteria</taxon>
        <taxon>Pseudomonadati</taxon>
        <taxon>Pseudomonadota</taxon>
        <taxon>Alphaproteobacteria</taxon>
        <taxon>Hyphomicrobiales</taxon>
        <taxon>Rhizobiaceae</taxon>
        <taxon>Rhizobium/Agrobacterium group</taxon>
        <taxon>Rhizobium</taxon>
    </lineage>
</organism>
<comment type="caution">
    <text evidence="2">The sequence shown here is derived from an EMBL/GenBank/DDBJ whole genome shotgun (WGS) entry which is preliminary data.</text>
</comment>
<accession>A0A7W6VRQ0</accession>
<reference evidence="2 3" key="1">
    <citation type="submission" date="2020-08" db="EMBL/GenBank/DDBJ databases">
        <title>Genomic Encyclopedia of Type Strains, Phase IV (KMG-V): Genome sequencing to study the core and pangenomes of soil and plant-associated prokaryotes.</title>
        <authorList>
            <person name="Whitman W."/>
        </authorList>
    </citation>
    <scope>NUCLEOTIDE SEQUENCE [LARGE SCALE GENOMIC DNA]</scope>
    <source>
        <strain evidence="2 3">SEMIA 4074</strain>
    </source>
</reference>
<feature type="transmembrane region" description="Helical" evidence="1">
    <location>
        <begin position="39"/>
        <end position="58"/>
    </location>
</feature>
<dbReference type="RefSeq" id="WP_184459458.1">
    <property type="nucleotide sequence ID" value="NZ_JACIFV010000024.1"/>
</dbReference>
<protein>
    <submittedName>
        <fullName evidence="2">Uncharacterized protein</fullName>
    </submittedName>
</protein>
<name>A0A7W6VRQ0_9HYPH</name>
<keyword evidence="1" id="KW-1133">Transmembrane helix</keyword>
<sequence length="71" mass="8488">MKLIRNKRRVLTWSLSMWCVYLAGLFELLPYVVPYLDDFIPKWLSIAILLMSPIARIIHQENLKDEQAQER</sequence>
<dbReference type="EMBL" id="JACIFV010000024">
    <property type="protein sequence ID" value="MBB4194951.1"/>
    <property type="molecule type" value="Genomic_DNA"/>
</dbReference>
<dbReference type="InterPro" id="IPR057700">
    <property type="entry name" value="DUF7940"/>
</dbReference>
<dbReference type="AlphaFoldDB" id="A0A7W6VRQ0"/>
<keyword evidence="1" id="KW-0812">Transmembrane</keyword>
<keyword evidence="1" id="KW-0472">Membrane</keyword>
<dbReference type="Proteomes" id="UP000524492">
    <property type="component" value="Unassembled WGS sequence"/>
</dbReference>
<gene>
    <name evidence="2" type="ORF">GGD53_005138</name>
</gene>